<feature type="region of interest" description="Disordered" evidence="1">
    <location>
        <begin position="294"/>
        <end position="318"/>
    </location>
</feature>
<organism evidence="2 3">
    <name type="scientific">Hydnum rufescens UP504</name>
    <dbReference type="NCBI Taxonomy" id="1448309"/>
    <lineage>
        <taxon>Eukaryota</taxon>
        <taxon>Fungi</taxon>
        <taxon>Dikarya</taxon>
        <taxon>Basidiomycota</taxon>
        <taxon>Agaricomycotina</taxon>
        <taxon>Agaricomycetes</taxon>
        <taxon>Cantharellales</taxon>
        <taxon>Hydnaceae</taxon>
        <taxon>Hydnum</taxon>
    </lineage>
</organism>
<comment type="caution">
    <text evidence="2">The sequence shown here is derived from an EMBL/GenBank/DDBJ whole genome shotgun (WGS) entry which is preliminary data.</text>
</comment>
<reference evidence="2" key="1">
    <citation type="journal article" date="2020" name="Nat. Commun.">
        <title>Large-scale genome sequencing of mycorrhizal fungi provides insights into the early evolution of symbiotic traits.</title>
        <authorList>
            <person name="Miyauchi S."/>
            <person name="Kiss E."/>
            <person name="Kuo A."/>
            <person name="Drula E."/>
            <person name="Kohler A."/>
            <person name="Sanchez-Garcia M."/>
            <person name="Morin E."/>
            <person name="Andreopoulos B."/>
            <person name="Barry K.W."/>
            <person name="Bonito G."/>
            <person name="Buee M."/>
            <person name="Carver A."/>
            <person name="Chen C."/>
            <person name="Cichocki N."/>
            <person name="Clum A."/>
            <person name="Culley D."/>
            <person name="Crous P.W."/>
            <person name="Fauchery L."/>
            <person name="Girlanda M."/>
            <person name="Hayes R.D."/>
            <person name="Keri Z."/>
            <person name="LaButti K."/>
            <person name="Lipzen A."/>
            <person name="Lombard V."/>
            <person name="Magnuson J."/>
            <person name="Maillard F."/>
            <person name="Murat C."/>
            <person name="Nolan M."/>
            <person name="Ohm R.A."/>
            <person name="Pangilinan J."/>
            <person name="Pereira M.F."/>
            <person name="Perotto S."/>
            <person name="Peter M."/>
            <person name="Pfister S."/>
            <person name="Riley R."/>
            <person name="Sitrit Y."/>
            <person name="Stielow J.B."/>
            <person name="Szollosi G."/>
            <person name="Zifcakova L."/>
            <person name="Stursova M."/>
            <person name="Spatafora J.W."/>
            <person name="Tedersoo L."/>
            <person name="Vaario L.M."/>
            <person name="Yamada A."/>
            <person name="Yan M."/>
            <person name="Wang P."/>
            <person name="Xu J."/>
            <person name="Bruns T."/>
            <person name="Baldrian P."/>
            <person name="Vilgalys R."/>
            <person name="Dunand C."/>
            <person name="Henrissat B."/>
            <person name="Grigoriev I.V."/>
            <person name="Hibbett D."/>
            <person name="Nagy L.G."/>
            <person name="Martin F.M."/>
        </authorList>
    </citation>
    <scope>NUCLEOTIDE SEQUENCE</scope>
    <source>
        <strain evidence="2">UP504</strain>
    </source>
</reference>
<gene>
    <name evidence="2" type="ORF">BS47DRAFT_1396442</name>
</gene>
<dbReference type="EMBL" id="MU129026">
    <property type="protein sequence ID" value="KAF9509916.1"/>
    <property type="molecule type" value="Genomic_DNA"/>
</dbReference>
<evidence type="ECO:0000256" key="1">
    <source>
        <dbReference type="SAM" id="MobiDB-lite"/>
    </source>
</evidence>
<evidence type="ECO:0000313" key="2">
    <source>
        <dbReference type="EMBL" id="KAF9509916.1"/>
    </source>
</evidence>
<dbReference type="AlphaFoldDB" id="A0A9P6DPD5"/>
<proteinExistence type="predicted"/>
<evidence type="ECO:0000313" key="3">
    <source>
        <dbReference type="Proteomes" id="UP000886523"/>
    </source>
</evidence>
<accession>A0A9P6DPD5</accession>
<keyword evidence="3" id="KW-1185">Reference proteome</keyword>
<protein>
    <submittedName>
        <fullName evidence="2">Uncharacterized protein</fullName>
    </submittedName>
</protein>
<sequence length="381" mass="42270">MPASAFLFAFVRIHNRQRVLKYSSRRSSYHGEESDAIAATFQGSQIVVFHDIEANIAGGVSESSLNQFCKVGDQSIKEAIMWDPYTTPDRRIGGMFPQPSIPVGKGHGVRTCDSPKSVNTLGYRRLCAPEGCQPSRRFRNSNSVMLGRAHRKMDDLSQHEFREEFTGNLIYIRMRFPFGGRSHKPSELFGRGQLALTIRGLLDKPHLPLGILPWLMLIPGDLKLRAVSGAKYNILGSVCPFASPPTLSPLSNAEQFPISRGGQAELYHATPGTVIQRPESQIYLAPFLHPKAGTSKRPRNFRRGPGAMKTPSKARERCTNTPRANLPLVFPLYHHVILNQAAGLTITPVTNTLRIHLTILCAKLLAPEMSNEGPYHKDNEA</sequence>
<name>A0A9P6DPD5_9AGAM</name>
<dbReference type="Proteomes" id="UP000886523">
    <property type="component" value="Unassembled WGS sequence"/>
</dbReference>